<dbReference type="OrthoDB" id="5240834at2"/>
<evidence type="ECO:0000313" key="3">
    <source>
        <dbReference type="Proteomes" id="UP000323856"/>
    </source>
</evidence>
<feature type="transmembrane region" description="Helical" evidence="1">
    <location>
        <begin position="15"/>
        <end position="34"/>
    </location>
</feature>
<dbReference type="RefSeq" id="WP_149619597.1">
    <property type="nucleotide sequence ID" value="NZ_VOBL01000009.1"/>
</dbReference>
<comment type="caution">
    <text evidence="2">The sequence shown here is derived from an EMBL/GenBank/DDBJ whole genome shotgun (WGS) entry which is preliminary data.</text>
</comment>
<keyword evidence="1" id="KW-0472">Membrane</keyword>
<dbReference type="Proteomes" id="UP000323856">
    <property type="component" value="Unassembled WGS sequence"/>
</dbReference>
<protein>
    <submittedName>
        <fullName evidence="2">DUF2079 domain-containing protein</fullName>
    </submittedName>
</protein>
<organism evidence="2 3">
    <name type="scientific">Paeniglutamicibacter gangotriensis</name>
    <dbReference type="NCBI Taxonomy" id="254787"/>
    <lineage>
        <taxon>Bacteria</taxon>
        <taxon>Bacillati</taxon>
        <taxon>Actinomycetota</taxon>
        <taxon>Actinomycetes</taxon>
        <taxon>Micrococcales</taxon>
        <taxon>Micrococcaceae</taxon>
        <taxon>Paeniglutamicibacter</taxon>
    </lineage>
</organism>
<feature type="transmembrane region" description="Helical" evidence="1">
    <location>
        <begin position="121"/>
        <end position="139"/>
    </location>
</feature>
<feature type="transmembrane region" description="Helical" evidence="1">
    <location>
        <begin position="313"/>
        <end position="332"/>
    </location>
</feature>
<feature type="transmembrane region" description="Helical" evidence="1">
    <location>
        <begin position="73"/>
        <end position="92"/>
    </location>
</feature>
<dbReference type="AlphaFoldDB" id="A0A5B0EE63"/>
<proteinExistence type="predicted"/>
<accession>A0A5B0EE63</accession>
<feature type="transmembrane region" description="Helical" evidence="1">
    <location>
        <begin position="98"/>
        <end position="116"/>
    </location>
</feature>
<feature type="transmembrane region" description="Helical" evidence="1">
    <location>
        <begin position="206"/>
        <end position="225"/>
    </location>
</feature>
<gene>
    <name evidence="2" type="ORF">FQ154_10010</name>
</gene>
<feature type="transmembrane region" description="Helical" evidence="1">
    <location>
        <begin position="271"/>
        <end position="293"/>
    </location>
</feature>
<evidence type="ECO:0000256" key="1">
    <source>
        <dbReference type="SAM" id="Phobius"/>
    </source>
</evidence>
<dbReference type="Pfam" id="PF09852">
    <property type="entry name" value="DUF2079"/>
    <property type="match status" value="1"/>
</dbReference>
<sequence length="488" mass="54023">MPQHTPATVSRAQKLHLGAAMAVAGVLYVAHSFLRFANFESRGYDLGIFDQAARQYALFKAPIVPIKGVDFNLLGDHFHPILVLLAPFYWIWDDPRMLGIVLSLLLISSAIPVYLFTRRRFGHLGALLTACAMLLWWPFQAIVNWEFHEVAFGVPIMAWIIWAFDRKRYWLASGLSASLLLVREDMGITIVAVGIVMLFHKQWVKAALLGVVGMAGYVAATNYLIPFFSPAGEFTYWQFTALGASAGSAIVFLLTHPFKSLAILFDHQLKVALWLLSFLPLALLPLASPYVILGAPMLLSRLFNDRLNTWAPVYQYDAIMAPILILSAVHVLGKLMARYGWKKIRIIGPASLLAFALVGTLFFHSVFPLGRTLTGANWAPGTLVAAKERAVAMIPDNVCVEAADTLVPHLTTRTYVGMMGDIGTELSSWMIIDFNEQELGGWDPLNPPQALERAHALGFTEVAPIDTGILVLHRDIPVDPVCSSYLKR</sequence>
<feature type="transmembrane region" description="Helical" evidence="1">
    <location>
        <begin position="237"/>
        <end position="259"/>
    </location>
</feature>
<reference evidence="2 3" key="1">
    <citation type="submission" date="2019-07" db="EMBL/GenBank/DDBJ databases">
        <title>Analysis of the biochemical properties, biological activity and biotechnological potential of siderophores and biosurfactants produced by Antarctic psychrotolerant bacteria.</title>
        <authorList>
            <person name="Styczynski M."/>
            <person name="Krucon T."/>
            <person name="Decewicz P."/>
            <person name="Dziewit L."/>
        </authorList>
    </citation>
    <scope>NUCLEOTIDE SEQUENCE [LARGE SCALE GENOMIC DNA]</scope>
    <source>
        <strain evidence="2 3">ANT_H27</strain>
    </source>
</reference>
<dbReference type="InterPro" id="IPR018650">
    <property type="entry name" value="STSV1_Orf64"/>
</dbReference>
<evidence type="ECO:0000313" key="2">
    <source>
        <dbReference type="EMBL" id="KAA0976495.1"/>
    </source>
</evidence>
<dbReference type="EMBL" id="VOBL01000009">
    <property type="protein sequence ID" value="KAA0976495.1"/>
    <property type="molecule type" value="Genomic_DNA"/>
</dbReference>
<feature type="transmembrane region" description="Helical" evidence="1">
    <location>
        <begin position="344"/>
        <end position="367"/>
    </location>
</feature>
<name>A0A5B0EE63_9MICC</name>
<keyword evidence="1" id="KW-1133">Transmembrane helix</keyword>
<feature type="transmembrane region" description="Helical" evidence="1">
    <location>
        <begin position="145"/>
        <end position="164"/>
    </location>
</feature>
<keyword evidence="1" id="KW-0812">Transmembrane</keyword>